<dbReference type="InterPro" id="IPR038522">
    <property type="entry name" value="T4/T6SS_DotU_sf"/>
</dbReference>
<evidence type="ECO:0000259" key="2">
    <source>
        <dbReference type="Pfam" id="PF09850"/>
    </source>
</evidence>
<keyword evidence="1" id="KW-0812">Transmembrane</keyword>
<dbReference type="InterPro" id="IPR017732">
    <property type="entry name" value="T4/T6SS_DotU"/>
</dbReference>
<evidence type="ECO:0000313" key="4">
    <source>
        <dbReference type="EMBL" id="WOS98672.1"/>
    </source>
</evidence>
<proteinExistence type="predicted"/>
<keyword evidence="1" id="KW-0472">Membrane</keyword>
<keyword evidence="5" id="KW-1185">Reference proteome</keyword>
<sequence length="220" mass="24690">MNNQPLIRTVLRDTALAVSALSAGFTPDHSESWYAHCKNLIQDLKAKLAELGWKEADIEEVSYAQCALLDEVALRTLKGNDREVWERNPMQVCFFQSYNAGDILCDRIESLCKNHKDASPLVAETYLSVINLGFRGRYVLDEDALHTAQEQLKKITPAFPSNAVSEDGKLFYIDQKGTPLKKAFSLRPAWLLVGSIVVAAVAYFAFRYYLDGLVEQIQAL</sequence>
<feature type="domain" description="Type IV / VI secretion system DotU" evidence="2">
    <location>
        <begin position="10"/>
        <end position="208"/>
    </location>
</feature>
<dbReference type="AlphaFoldDB" id="A0A9X7F7N4"/>
<reference evidence="3" key="2">
    <citation type="submission" date="2017-12" db="EMBL/GenBank/DDBJ databases">
        <authorList>
            <person name="Thomas-White K."/>
            <person name="Wolfe A.J."/>
        </authorList>
    </citation>
    <scope>NUCLEOTIDE SEQUENCE</scope>
    <source>
        <strain evidence="3">UMB0023</strain>
    </source>
</reference>
<evidence type="ECO:0000313" key="3">
    <source>
        <dbReference type="EMBL" id="WOS97940.1"/>
    </source>
</evidence>
<reference evidence="3 5" key="3">
    <citation type="submission" date="2023-10" db="EMBL/GenBank/DDBJ databases">
        <authorList>
            <person name="Choi B."/>
        </authorList>
    </citation>
    <scope>NUCLEOTIDE SEQUENCE [LARGE SCALE GENOMIC DNA]</scope>
    <source>
        <strain evidence="3 5">UMB0023</strain>
    </source>
</reference>
<protein>
    <submittedName>
        <fullName evidence="3">DotU/TssL family secretion system protein</fullName>
    </submittedName>
</protein>
<name>A0A9X7F7N4_NEIPE</name>
<dbReference type="Gene3D" id="1.25.40.590">
    <property type="entry name" value="Type IV / VI secretion system, DotU"/>
    <property type="match status" value="1"/>
</dbReference>
<evidence type="ECO:0000313" key="5">
    <source>
        <dbReference type="Proteomes" id="UP000234781"/>
    </source>
</evidence>
<dbReference type="PANTHER" id="PTHR38033">
    <property type="entry name" value="MEMBRANE PROTEIN-RELATED"/>
    <property type="match status" value="1"/>
</dbReference>
<dbReference type="NCBIfam" id="TIGR03349">
    <property type="entry name" value="IV_VI_DotU"/>
    <property type="match status" value="1"/>
</dbReference>
<feature type="transmembrane region" description="Helical" evidence="1">
    <location>
        <begin position="189"/>
        <end position="210"/>
    </location>
</feature>
<organism evidence="3 5">
    <name type="scientific">Neisseria perflava</name>
    <dbReference type="NCBI Taxonomy" id="33053"/>
    <lineage>
        <taxon>Bacteria</taxon>
        <taxon>Pseudomonadati</taxon>
        <taxon>Pseudomonadota</taxon>
        <taxon>Betaproteobacteria</taxon>
        <taxon>Neisseriales</taxon>
        <taxon>Neisseriaceae</taxon>
        <taxon>Neisseria</taxon>
    </lineage>
</organism>
<dbReference type="Proteomes" id="UP000234781">
    <property type="component" value="Chromosome"/>
</dbReference>
<accession>A0A9X7F7N4</accession>
<dbReference type="EMBL" id="CP136962">
    <property type="protein sequence ID" value="WOS98672.1"/>
    <property type="molecule type" value="Genomic_DNA"/>
</dbReference>
<reference evidence="5" key="1">
    <citation type="submission" date="2017-12" db="EMBL/GenBank/DDBJ databases">
        <title>Phylogenetic diversity of female urinary microbiome.</title>
        <authorList>
            <person name="Thomas-White K."/>
            <person name="Wolfe A.J."/>
        </authorList>
    </citation>
    <scope>NUCLEOTIDE SEQUENCE [LARGE SCALE GENOMIC DNA]</scope>
    <source>
        <strain evidence="5">UMB0023</strain>
    </source>
</reference>
<keyword evidence="1" id="KW-1133">Transmembrane helix</keyword>
<dbReference type="RefSeq" id="WP_101756361.1">
    <property type="nucleotide sequence ID" value="NZ_CP136962.1"/>
</dbReference>
<dbReference type="Pfam" id="PF09850">
    <property type="entry name" value="DotU"/>
    <property type="match status" value="1"/>
</dbReference>
<gene>
    <name evidence="4" type="ORF">CYJ98_003170</name>
    <name evidence="3" type="ORF">CYJ98_010320</name>
</gene>
<evidence type="ECO:0000256" key="1">
    <source>
        <dbReference type="SAM" id="Phobius"/>
    </source>
</evidence>
<dbReference type="PANTHER" id="PTHR38033:SF1">
    <property type="entry name" value="DOTU FAMILY TYPE IV_VI SECRETION SYSTEM PROTEIN"/>
    <property type="match status" value="1"/>
</dbReference>
<dbReference type="EMBL" id="CP136962">
    <property type="protein sequence ID" value="WOS97940.1"/>
    <property type="molecule type" value="Genomic_DNA"/>
</dbReference>